<dbReference type="CDD" id="cd05233">
    <property type="entry name" value="SDR_c"/>
    <property type="match status" value="1"/>
</dbReference>
<dbReference type="PRINTS" id="PR00081">
    <property type="entry name" value="GDHRDH"/>
</dbReference>
<evidence type="ECO:0000313" key="3">
    <source>
        <dbReference type="Proteomes" id="UP000183208"/>
    </source>
</evidence>
<dbReference type="Pfam" id="PF13561">
    <property type="entry name" value="adh_short_C2"/>
    <property type="match status" value="1"/>
</dbReference>
<sequence>MTADGIVLVTGGSRGIGAATAVLLAEQGRRVVITDIKPETLAGTDTILWPAPFDVASESAVVNGIADIEAAHGPISGLVNAAGVFGKMHPIERVRMDQWDREVNIDLRGTFLVARSVGVKMAERRHGAIVNVASVAGMSSGPIHAYTAAKAGVIQITQTLAAEWGRAGVRVNAVSPGFTRTAALEAGIASGALNRQLLESPTAMNRLVEPSEVAQAIVWLLSPMSSGVTGVNLPVDAGYIAGTTWAAYGGLPKAPGASA</sequence>
<dbReference type="Gene3D" id="3.40.50.720">
    <property type="entry name" value="NAD(P)-binding Rossmann-like Domain"/>
    <property type="match status" value="1"/>
</dbReference>
<dbReference type="InterPro" id="IPR036291">
    <property type="entry name" value="NAD(P)-bd_dom_sf"/>
</dbReference>
<name>A0A1H4SP82_9BRAD</name>
<organism evidence="2 3">
    <name type="scientific">Bradyrhizobium lablabi</name>
    <dbReference type="NCBI Taxonomy" id="722472"/>
    <lineage>
        <taxon>Bacteria</taxon>
        <taxon>Pseudomonadati</taxon>
        <taxon>Pseudomonadota</taxon>
        <taxon>Alphaproteobacteria</taxon>
        <taxon>Hyphomicrobiales</taxon>
        <taxon>Nitrobacteraceae</taxon>
        <taxon>Bradyrhizobium</taxon>
    </lineage>
</organism>
<evidence type="ECO:0000313" key="2">
    <source>
        <dbReference type="EMBL" id="SEC45952.1"/>
    </source>
</evidence>
<evidence type="ECO:0000256" key="1">
    <source>
        <dbReference type="ARBA" id="ARBA00006484"/>
    </source>
</evidence>
<gene>
    <name evidence="2" type="ORF">SAMN05444171_1463</name>
</gene>
<comment type="similarity">
    <text evidence="1">Belongs to the short-chain dehydrogenases/reductases (SDR) family.</text>
</comment>
<dbReference type="PRINTS" id="PR00080">
    <property type="entry name" value="SDRFAMILY"/>
</dbReference>
<dbReference type="RefSeq" id="WP_074817355.1">
    <property type="nucleotide sequence ID" value="NZ_FNTI01000001.1"/>
</dbReference>
<dbReference type="PANTHER" id="PTHR42760">
    <property type="entry name" value="SHORT-CHAIN DEHYDROGENASES/REDUCTASES FAMILY MEMBER"/>
    <property type="match status" value="1"/>
</dbReference>
<dbReference type="SUPFAM" id="SSF51735">
    <property type="entry name" value="NAD(P)-binding Rossmann-fold domains"/>
    <property type="match status" value="1"/>
</dbReference>
<dbReference type="OrthoDB" id="9803628at2"/>
<dbReference type="PROSITE" id="PS00061">
    <property type="entry name" value="ADH_SHORT"/>
    <property type="match status" value="1"/>
</dbReference>
<accession>A0A1H4SP82</accession>
<dbReference type="GO" id="GO:0016616">
    <property type="term" value="F:oxidoreductase activity, acting on the CH-OH group of donors, NAD or NADP as acceptor"/>
    <property type="evidence" value="ECO:0007669"/>
    <property type="project" value="TreeGrafter"/>
</dbReference>
<dbReference type="EMBL" id="FNTI01000001">
    <property type="protein sequence ID" value="SEC45952.1"/>
    <property type="molecule type" value="Genomic_DNA"/>
</dbReference>
<dbReference type="FunFam" id="3.40.50.720:FF:000084">
    <property type="entry name" value="Short-chain dehydrogenase reductase"/>
    <property type="match status" value="1"/>
</dbReference>
<reference evidence="2 3" key="1">
    <citation type="submission" date="2016-10" db="EMBL/GenBank/DDBJ databases">
        <authorList>
            <person name="de Groot N.N."/>
        </authorList>
    </citation>
    <scope>NUCLEOTIDE SEQUENCE [LARGE SCALE GENOMIC DNA]</scope>
    <source>
        <strain evidence="2 3">GAS522</strain>
    </source>
</reference>
<dbReference type="Proteomes" id="UP000183208">
    <property type="component" value="Unassembled WGS sequence"/>
</dbReference>
<protein>
    <submittedName>
        <fullName evidence="2">NAD(P)-dependent dehydrogenase, short-chain alcohol dehydrogenase family</fullName>
    </submittedName>
</protein>
<dbReference type="InterPro" id="IPR020904">
    <property type="entry name" value="Sc_DH/Rdtase_CS"/>
</dbReference>
<dbReference type="InterPro" id="IPR002347">
    <property type="entry name" value="SDR_fam"/>
</dbReference>
<dbReference type="AlphaFoldDB" id="A0A1H4SP82"/>
<proteinExistence type="inferred from homology"/>